<dbReference type="GO" id="GO:0042302">
    <property type="term" value="F:structural constituent of cuticle"/>
    <property type="evidence" value="ECO:0007669"/>
    <property type="project" value="UniProtKB-UniRule"/>
</dbReference>
<feature type="region of interest" description="Disordered" evidence="3">
    <location>
        <begin position="78"/>
        <end position="97"/>
    </location>
</feature>
<dbReference type="InterPro" id="IPR000618">
    <property type="entry name" value="Insect_cuticle"/>
</dbReference>
<keyword evidence="1 2" id="KW-0193">Cuticle</keyword>
<feature type="compositionally biased region" description="Basic and acidic residues" evidence="3">
    <location>
        <begin position="233"/>
        <end position="246"/>
    </location>
</feature>
<dbReference type="AlphaFoldDB" id="A0A9P0AMJ1"/>
<dbReference type="EMBL" id="OU963869">
    <property type="protein sequence ID" value="CAH0394511.1"/>
    <property type="molecule type" value="Genomic_DNA"/>
</dbReference>
<dbReference type="PANTHER" id="PTHR12236">
    <property type="entry name" value="STRUCTURAL CONTITUENT OF CUTICLE"/>
    <property type="match status" value="1"/>
</dbReference>
<evidence type="ECO:0000256" key="1">
    <source>
        <dbReference type="ARBA" id="ARBA00022460"/>
    </source>
</evidence>
<feature type="compositionally biased region" description="Acidic residues" evidence="3">
    <location>
        <begin position="270"/>
        <end position="287"/>
    </location>
</feature>
<feature type="compositionally biased region" description="Basic and acidic residues" evidence="3">
    <location>
        <begin position="255"/>
        <end position="269"/>
    </location>
</feature>
<reference evidence="5" key="1">
    <citation type="submission" date="2021-12" db="EMBL/GenBank/DDBJ databases">
        <authorList>
            <person name="King R."/>
        </authorList>
    </citation>
    <scope>NUCLEOTIDE SEQUENCE</scope>
</reference>
<feature type="compositionally biased region" description="Polar residues" evidence="3">
    <location>
        <begin position="326"/>
        <end position="345"/>
    </location>
</feature>
<evidence type="ECO:0000256" key="4">
    <source>
        <dbReference type="SAM" id="SignalP"/>
    </source>
</evidence>
<proteinExistence type="predicted"/>
<dbReference type="InterPro" id="IPR051217">
    <property type="entry name" value="Insect_Cuticle_Struc_Prot"/>
</dbReference>
<accession>A0A9P0AMJ1</accession>
<dbReference type="Proteomes" id="UP001152759">
    <property type="component" value="Chromosome 8"/>
</dbReference>
<keyword evidence="4" id="KW-0732">Signal</keyword>
<dbReference type="Pfam" id="PF00379">
    <property type="entry name" value="Chitin_bind_4"/>
    <property type="match status" value="1"/>
</dbReference>
<feature type="signal peptide" evidence="4">
    <location>
        <begin position="1"/>
        <end position="33"/>
    </location>
</feature>
<evidence type="ECO:0000256" key="2">
    <source>
        <dbReference type="PROSITE-ProRule" id="PRU00497"/>
    </source>
</evidence>
<dbReference type="PROSITE" id="PS00233">
    <property type="entry name" value="CHIT_BIND_RR_1"/>
    <property type="match status" value="1"/>
</dbReference>
<sequence length="639" mass="72664">MSLERHRLLNFNYMIKASLLLVLCLAVPDTAVAASREFQPYMVTEKDFREFFPAGAREDQFHLQPIANHEDFNLDELLQPRPKKVQNLDPDEGYNDDEDAAEFHMEAEADEEDPDPAAESSSREDEGAAFRRALGLGEYWREDRNPRSEYWNPADGFQNPRVLRRAQTLEEDADPAADSSSREDKSAVFRRELGLGKYWWEGWNPGGEYQGPRVLRRTQTDEENSDPAANSSSREDKSSVFRRELGLGKYWQKPRNRDFGPRALRKTETDDFTYDSPEDDKDDFDKDDFDKDFDKDLDKDFDKDLDKDFDKDLDKDPDFERPAPTQPTSTSESTFRPSPSFSSGNPDDALKLIPGPTLGLGSYYGDSPAPTTNHNLPRPQPLGASVKVGTRYMVSGNRQPQRQVILKKPRSQLILRPINNQARQKVPQLTHPPKPTTTIVKSVPEYVYHSVEEYNPDLSPIPVPAPPKQGLFKPAFGPDYPTRSSPYPFEKPVHEFPESPPGFHGNTNSLDGHFPSTVSTPVVTPSIRPFTFVPRKNAFSRPRVIGARFPFSPPHDEPAPHIPNYKYHYFVNDPQTKDVKSQWELRDGDSVNGAYSLVEPDGALRIVEYTADPENGFRAMVKRITHGEHGDVEERQFHG</sequence>
<evidence type="ECO:0000256" key="3">
    <source>
        <dbReference type="SAM" id="MobiDB-lite"/>
    </source>
</evidence>
<feature type="chain" id="PRO_5040379640" description="Cuticle protein" evidence="4">
    <location>
        <begin position="34"/>
        <end position="639"/>
    </location>
</feature>
<keyword evidence="6" id="KW-1185">Reference proteome</keyword>
<feature type="region of interest" description="Disordered" evidence="3">
    <location>
        <begin position="106"/>
        <end position="127"/>
    </location>
</feature>
<evidence type="ECO:0000313" key="6">
    <source>
        <dbReference type="Proteomes" id="UP001152759"/>
    </source>
</evidence>
<dbReference type="GO" id="GO:0005615">
    <property type="term" value="C:extracellular space"/>
    <property type="evidence" value="ECO:0007669"/>
    <property type="project" value="TreeGrafter"/>
</dbReference>
<dbReference type="PRINTS" id="PR00947">
    <property type="entry name" value="CUTICLE"/>
</dbReference>
<feature type="region of interest" description="Disordered" evidence="3">
    <location>
        <begin position="199"/>
        <end position="383"/>
    </location>
</feature>
<gene>
    <name evidence="5" type="ORF">BEMITA_LOCUS12800</name>
</gene>
<dbReference type="PANTHER" id="PTHR12236:SF95">
    <property type="entry name" value="CUTICULAR PROTEIN 76BD, ISOFORM C-RELATED"/>
    <property type="match status" value="1"/>
</dbReference>
<evidence type="ECO:0000313" key="5">
    <source>
        <dbReference type="EMBL" id="CAH0394511.1"/>
    </source>
</evidence>
<name>A0A9P0AMJ1_BEMTA</name>
<organism evidence="5 6">
    <name type="scientific">Bemisia tabaci</name>
    <name type="common">Sweetpotato whitefly</name>
    <name type="synonym">Aleurodes tabaci</name>
    <dbReference type="NCBI Taxonomy" id="7038"/>
    <lineage>
        <taxon>Eukaryota</taxon>
        <taxon>Metazoa</taxon>
        <taxon>Ecdysozoa</taxon>
        <taxon>Arthropoda</taxon>
        <taxon>Hexapoda</taxon>
        <taxon>Insecta</taxon>
        <taxon>Pterygota</taxon>
        <taxon>Neoptera</taxon>
        <taxon>Paraneoptera</taxon>
        <taxon>Hemiptera</taxon>
        <taxon>Sternorrhyncha</taxon>
        <taxon>Aleyrodoidea</taxon>
        <taxon>Aleyrodidae</taxon>
        <taxon>Aleyrodinae</taxon>
        <taxon>Bemisia</taxon>
    </lineage>
</organism>
<dbReference type="InterPro" id="IPR031311">
    <property type="entry name" value="CHIT_BIND_RR_consensus"/>
</dbReference>
<protein>
    <recommendedName>
        <fullName evidence="7">Cuticle protein</fullName>
    </recommendedName>
</protein>
<feature type="compositionally biased region" description="Basic and acidic residues" evidence="3">
    <location>
        <begin position="288"/>
        <end position="321"/>
    </location>
</feature>
<dbReference type="PROSITE" id="PS51155">
    <property type="entry name" value="CHIT_BIND_RR_2"/>
    <property type="match status" value="1"/>
</dbReference>
<evidence type="ECO:0008006" key="7">
    <source>
        <dbReference type="Google" id="ProtNLM"/>
    </source>
</evidence>
<feature type="region of interest" description="Disordered" evidence="3">
    <location>
        <begin position="168"/>
        <end position="187"/>
    </location>
</feature>
<dbReference type="GO" id="GO:0031012">
    <property type="term" value="C:extracellular matrix"/>
    <property type="evidence" value="ECO:0007669"/>
    <property type="project" value="TreeGrafter"/>
</dbReference>